<sequence>MNTVITPFCTAYLGVTRAEGTSIIAIAIGSGIVGVALVVGPLERWAGQMGALKWCLAFGVLLPGLLPFCADVRDVMYLFAALSAPAFMLGPLFSAIKSNLVCEEEQGLIQGALASVANLATAVSDVVFGLLYSYLTQGGTNPLRSSASPLFFGSAAFAALAWLLALTLPATVPPPVRSTPASEPLLPGDVLLNRRFARRCGHTRAQV</sequence>
<dbReference type="AlphaFoldDB" id="A0A813F2V2"/>
<name>A0A813F2V2_POLGL</name>
<keyword evidence="3" id="KW-1185">Reference proteome</keyword>
<evidence type="ECO:0000313" key="3">
    <source>
        <dbReference type="Proteomes" id="UP000654075"/>
    </source>
</evidence>
<reference evidence="2" key="1">
    <citation type="submission" date="2021-02" db="EMBL/GenBank/DDBJ databases">
        <authorList>
            <person name="Dougan E. K."/>
            <person name="Rhodes N."/>
            <person name="Thang M."/>
            <person name="Chan C."/>
        </authorList>
    </citation>
    <scope>NUCLEOTIDE SEQUENCE</scope>
</reference>
<gene>
    <name evidence="2" type="ORF">PGLA1383_LOCUS25001</name>
</gene>
<organism evidence="2 3">
    <name type="scientific">Polarella glacialis</name>
    <name type="common">Dinoflagellate</name>
    <dbReference type="NCBI Taxonomy" id="89957"/>
    <lineage>
        <taxon>Eukaryota</taxon>
        <taxon>Sar</taxon>
        <taxon>Alveolata</taxon>
        <taxon>Dinophyceae</taxon>
        <taxon>Suessiales</taxon>
        <taxon>Suessiaceae</taxon>
        <taxon>Polarella</taxon>
    </lineage>
</organism>
<feature type="transmembrane region" description="Helical" evidence="1">
    <location>
        <begin position="76"/>
        <end position="96"/>
    </location>
</feature>
<proteinExistence type="predicted"/>
<feature type="transmembrane region" description="Helical" evidence="1">
    <location>
        <begin position="108"/>
        <end position="135"/>
    </location>
</feature>
<dbReference type="InterPro" id="IPR036259">
    <property type="entry name" value="MFS_trans_sf"/>
</dbReference>
<accession>A0A813F2V2</accession>
<evidence type="ECO:0000313" key="2">
    <source>
        <dbReference type="EMBL" id="CAE8607055.1"/>
    </source>
</evidence>
<dbReference type="EMBL" id="CAJNNV010020329">
    <property type="protein sequence ID" value="CAE8607055.1"/>
    <property type="molecule type" value="Genomic_DNA"/>
</dbReference>
<feature type="transmembrane region" description="Helical" evidence="1">
    <location>
        <begin position="147"/>
        <end position="168"/>
    </location>
</feature>
<evidence type="ECO:0000256" key="1">
    <source>
        <dbReference type="SAM" id="Phobius"/>
    </source>
</evidence>
<keyword evidence="1" id="KW-0472">Membrane</keyword>
<dbReference type="SUPFAM" id="SSF103473">
    <property type="entry name" value="MFS general substrate transporter"/>
    <property type="match status" value="1"/>
</dbReference>
<comment type="caution">
    <text evidence="2">The sequence shown here is derived from an EMBL/GenBank/DDBJ whole genome shotgun (WGS) entry which is preliminary data.</text>
</comment>
<keyword evidence="1" id="KW-0812">Transmembrane</keyword>
<protein>
    <submittedName>
        <fullName evidence="2">Uncharacterized protein</fullName>
    </submittedName>
</protein>
<dbReference type="Proteomes" id="UP000654075">
    <property type="component" value="Unassembled WGS sequence"/>
</dbReference>
<feature type="transmembrane region" description="Helical" evidence="1">
    <location>
        <begin position="20"/>
        <end position="39"/>
    </location>
</feature>
<dbReference type="Gene3D" id="1.20.1250.20">
    <property type="entry name" value="MFS general substrate transporter like domains"/>
    <property type="match status" value="1"/>
</dbReference>
<keyword evidence="1" id="KW-1133">Transmembrane helix</keyword>
<feature type="transmembrane region" description="Helical" evidence="1">
    <location>
        <begin position="51"/>
        <end position="70"/>
    </location>
</feature>